<feature type="compositionally biased region" description="Polar residues" evidence="1">
    <location>
        <begin position="1"/>
        <end position="10"/>
    </location>
</feature>
<sequence>MKVRDPQQSPALAGPAVQEDCPLGGGDASLPQSEILEKSEVRGPVSSLRDLLTS</sequence>
<keyword evidence="3" id="KW-1185">Reference proteome</keyword>
<protein>
    <submittedName>
        <fullName evidence="2">Uncharacterized protein</fullName>
    </submittedName>
</protein>
<name>A0A5B7CQR8_PORTR</name>
<feature type="region of interest" description="Disordered" evidence="1">
    <location>
        <begin position="1"/>
        <end position="54"/>
    </location>
</feature>
<organism evidence="2 3">
    <name type="scientific">Portunus trituberculatus</name>
    <name type="common">Swimming crab</name>
    <name type="synonym">Neptunus trituberculatus</name>
    <dbReference type="NCBI Taxonomy" id="210409"/>
    <lineage>
        <taxon>Eukaryota</taxon>
        <taxon>Metazoa</taxon>
        <taxon>Ecdysozoa</taxon>
        <taxon>Arthropoda</taxon>
        <taxon>Crustacea</taxon>
        <taxon>Multicrustacea</taxon>
        <taxon>Malacostraca</taxon>
        <taxon>Eumalacostraca</taxon>
        <taxon>Eucarida</taxon>
        <taxon>Decapoda</taxon>
        <taxon>Pleocyemata</taxon>
        <taxon>Brachyura</taxon>
        <taxon>Eubrachyura</taxon>
        <taxon>Portunoidea</taxon>
        <taxon>Portunidae</taxon>
        <taxon>Portuninae</taxon>
        <taxon>Portunus</taxon>
    </lineage>
</organism>
<dbReference type="Proteomes" id="UP000324222">
    <property type="component" value="Unassembled WGS sequence"/>
</dbReference>
<comment type="caution">
    <text evidence="2">The sequence shown here is derived from an EMBL/GenBank/DDBJ whole genome shotgun (WGS) entry which is preliminary data.</text>
</comment>
<accession>A0A5B7CQR8</accession>
<evidence type="ECO:0000313" key="3">
    <source>
        <dbReference type="Proteomes" id="UP000324222"/>
    </source>
</evidence>
<evidence type="ECO:0000256" key="1">
    <source>
        <dbReference type="SAM" id="MobiDB-lite"/>
    </source>
</evidence>
<gene>
    <name evidence="2" type="ORF">E2C01_004202</name>
</gene>
<evidence type="ECO:0000313" key="2">
    <source>
        <dbReference type="EMBL" id="MPC11535.1"/>
    </source>
</evidence>
<dbReference type="AlphaFoldDB" id="A0A5B7CQR8"/>
<dbReference type="EMBL" id="VSRR010000168">
    <property type="protein sequence ID" value="MPC11535.1"/>
    <property type="molecule type" value="Genomic_DNA"/>
</dbReference>
<reference evidence="2 3" key="1">
    <citation type="submission" date="2019-05" db="EMBL/GenBank/DDBJ databases">
        <title>Another draft genome of Portunus trituberculatus and its Hox gene families provides insights of decapod evolution.</title>
        <authorList>
            <person name="Jeong J.-H."/>
            <person name="Song I."/>
            <person name="Kim S."/>
            <person name="Choi T."/>
            <person name="Kim D."/>
            <person name="Ryu S."/>
            <person name="Kim W."/>
        </authorList>
    </citation>
    <scope>NUCLEOTIDE SEQUENCE [LARGE SCALE GENOMIC DNA]</scope>
    <source>
        <tissue evidence="2">Muscle</tissue>
    </source>
</reference>
<proteinExistence type="predicted"/>